<evidence type="ECO:0000313" key="4">
    <source>
        <dbReference type="Proteomes" id="UP000005240"/>
    </source>
</evidence>
<gene>
    <name evidence="2" type="ORF">PTTG_06921</name>
</gene>
<dbReference type="AlphaFoldDB" id="A0A180GBS3"/>
<sequence>MSTLASQRPEPQAQRRPKHAEQITEQIFPTREEMAAQTTAEMELNHNCLNTDARMVDASIALASVMRKGLGASGDPESNQLQTRQMQLDLEYREIEIACIRASLEAKKAERFTGAAFAQAKMVQDFIRFGLDPEEALRMTVW</sequence>
<evidence type="ECO:0000313" key="3">
    <source>
        <dbReference type="EnsemblFungi" id="PTTG_06921-t43_1-p1"/>
    </source>
</evidence>
<dbReference type="Proteomes" id="UP000005240">
    <property type="component" value="Unassembled WGS sequence"/>
</dbReference>
<reference evidence="3 4" key="3">
    <citation type="journal article" date="2017" name="G3 (Bethesda)">
        <title>Comparative analysis highlights variable genome content of wheat rusts and divergence of the mating loci.</title>
        <authorList>
            <person name="Cuomo C.A."/>
            <person name="Bakkeren G."/>
            <person name="Khalil H.B."/>
            <person name="Panwar V."/>
            <person name="Joly D."/>
            <person name="Linning R."/>
            <person name="Sakthikumar S."/>
            <person name="Song X."/>
            <person name="Adiconis X."/>
            <person name="Fan L."/>
            <person name="Goldberg J.M."/>
            <person name="Levin J.Z."/>
            <person name="Young S."/>
            <person name="Zeng Q."/>
            <person name="Anikster Y."/>
            <person name="Bruce M."/>
            <person name="Wang M."/>
            <person name="Yin C."/>
            <person name="McCallum B."/>
            <person name="Szabo L.J."/>
            <person name="Hulbert S."/>
            <person name="Chen X."/>
            <person name="Fellers J.P."/>
        </authorList>
    </citation>
    <scope>NUCLEOTIDE SEQUENCE</scope>
    <source>
        <strain evidence="4">Isolate 1-1 / race 1 (BBBD)</strain>
        <strain evidence="3">isolate 1-1 / race 1 (BBBD)</strain>
    </source>
</reference>
<protein>
    <submittedName>
        <fullName evidence="2 3">Uncharacterized protein</fullName>
    </submittedName>
</protein>
<dbReference type="VEuPathDB" id="FungiDB:PTTG_06921"/>
<organism evidence="2">
    <name type="scientific">Puccinia triticina (isolate 1-1 / race 1 (BBBD))</name>
    <name type="common">Brown leaf rust fungus</name>
    <dbReference type="NCBI Taxonomy" id="630390"/>
    <lineage>
        <taxon>Eukaryota</taxon>
        <taxon>Fungi</taxon>
        <taxon>Dikarya</taxon>
        <taxon>Basidiomycota</taxon>
        <taxon>Pucciniomycotina</taxon>
        <taxon>Pucciniomycetes</taxon>
        <taxon>Pucciniales</taxon>
        <taxon>Pucciniaceae</taxon>
        <taxon>Puccinia</taxon>
    </lineage>
</organism>
<reference evidence="2" key="2">
    <citation type="submission" date="2016-05" db="EMBL/GenBank/DDBJ databases">
        <title>Comparative analysis highlights variable genome content of wheat rusts and divergence of the mating loci.</title>
        <authorList>
            <person name="Cuomo C.A."/>
            <person name="Bakkeren G."/>
            <person name="Szabo L."/>
            <person name="Khalil H."/>
            <person name="Joly D."/>
            <person name="Goldberg J."/>
            <person name="Young S."/>
            <person name="Zeng Q."/>
            <person name="Fellers J."/>
        </authorList>
    </citation>
    <scope>NUCLEOTIDE SEQUENCE [LARGE SCALE GENOMIC DNA]</scope>
    <source>
        <strain evidence="2">1-1 BBBD Race 1</strain>
    </source>
</reference>
<proteinExistence type="predicted"/>
<dbReference type="EMBL" id="ADAS02000131">
    <property type="protein sequence ID" value="OAV89353.1"/>
    <property type="molecule type" value="Genomic_DNA"/>
</dbReference>
<dbReference type="OrthoDB" id="2506774at2759"/>
<feature type="region of interest" description="Disordered" evidence="1">
    <location>
        <begin position="1"/>
        <end position="21"/>
    </location>
</feature>
<evidence type="ECO:0000313" key="2">
    <source>
        <dbReference type="EMBL" id="OAV89353.1"/>
    </source>
</evidence>
<name>A0A180GBS3_PUCT1</name>
<reference evidence="3" key="4">
    <citation type="submission" date="2025-05" db="UniProtKB">
        <authorList>
            <consortium name="EnsemblFungi"/>
        </authorList>
    </citation>
    <scope>IDENTIFICATION</scope>
    <source>
        <strain evidence="3">isolate 1-1 / race 1 (BBBD)</strain>
    </source>
</reference>
<keyword evidence="4" id="KW-1185">Reference proteome</keyword>
<evidence type="ECO:0000256" key="1">
    <source>
        <dbReference type="SAM" id="MobiDB-lite"/>
    </source>
</evidence>
<accession>A0A180GBS3</accession>
<dbReference type="EnsemblFungi" id="PTTG_06921-t43_1">
    <property type="protein sequence ID" value="PTTG_06921-t43_1-p1"/>
    <property type="gene ID" value="PTTG_06921"/>
</dbReference>
<reference evidence="2" key="1">
    <citation type="submission" date="2009-11" db="EMBL/GenBank/DDBJ databases">
        <authorList>
            <consortium name="The Broad Institute Genome Sequencing Platform"/>
            <person name="Ward D."/>
            <person name="Feldgarden M."/>
            <person name="Earl A."/>
            <person name="Young S.K."/>
            <person name="Zeng Q."/>
            <person name="Koehrsen M."/>
            <person name="Alvarado L."/>
            <person name="Berlin A."/>
            <person name="Bochicchio J."/>
            <person name="Borenstein D."/>
            <person name="Chapman S.B."/>
            <person name="Chen Z."/>
            <person name="Engels R."/>
            <person name="Freedman E."/>
            <person name="Gellesch M."/>
            <person name="Goldberg J."/>
            <person name="Griggs A."/>
            <person name="Gujja S."/>
            <person name="Heilman E."/>
            <person name="Heiman D."/>
            <person name="Hepburn T."/>
            <person name="Howarth C."/>
            <person name="Jen D."/>
            <person name="Larson L."/>
            <person name="Lewis B."/>
            <person name="Mehta T."/>
            <person name="Park D."/>
            <person name="Pearson M."/>
            <person name="Roberts A."/>
            <person name="Saif S."/>
            <person name="Shea T."/>
            <person name="Shenoy N."/>
            <person name="Sisk P."/>
            <person name="Stolte C."/>
            <person name="Sykes S."/>
            <person name="Thomson T."/>
            <person name="Walk T."/>
            <person name="White J."/>
            <person name="Yandava C."/>
            <person name="Izard J."/>
            <person name="Baranova O.V."/>
            <person name="Blanton J.M."/>
            <person name="Tanner A.C."/>
            <person name="Dewhirst F.E."/>
            <person name="Haas B."/>
            <person name="Nusbaum C."/>
            <person name="Birren B."/>
        </authorList>
    </citation>
    <scope>NUCLEOTIDE SEQUENCE [LARGE SCALE GENOMIC DNA]</scope>
    <source>
        <strain evidence="2">1-1 BBBD Race 1</strain>
    </source>
</reference>